<reference evidence="3 4" key="1">
    <citation type="submission" date="2023-01" db="EMBL/GenBank/DDBJ databases">
        <title>Analysis of 21 Apiospora genomes using comparative genomics revels a genus with tremendous synthesis potential of carbohydrate active enzymes and secondary metabolites.</title>
        <authorList>
            <person name="Sorensen T."/>
        </authorList>
    </citation>
    <scope>NUCLEOTIDE SEQUENCE [LARGE SCALE GENOMIC DNA]</scope>
    <source>
        <strain evidence="3 4">CBS 24483</strain>
    </source>
</reference>
<keyword evidence="2" id="KW-1133">Transmembrane helix</keyword>
<accession>A0ABR1Q3T3</accession>
<feature type="region of interest" description="Disordered" evidence="1">
    <location>
        <begin position="1"/>
        <end position="33"/>
    </location>
</feature>
<dbReference type="Proteomes" id="UP001391051">
    <property type="component" value="Unassembled WGS sequence"/>
</dbReference>
<gene>
    <name evidence="3" type="ORF">PG986_010987</name>
</gene>
<keyword evidence="2" id="KW-0812">Transmembrane</keyword>
<sequence>MEKKDGSGSSTPVGSPFDGGSPPADNLSNYNPNPSKPLEIGLIIGVIAVVGLSVLLLFFCRGRRNKAQEEEQQKEDVEAGTAGSPVGSEQHRHRFAGNIYHGHPMHEREGGEPPALLAGPDLFLRPKMSGAVTARIPT</sequence>
<name>A0ABR1Q3T3_9PEZI</name>
<protein>
    <submittedName>
        <fullName evidence="3">Uncharacterized protein</fullName>
    </submittedName>
</protein>
<keyword evidence="4" id="KW-1185">Reference proteome</keyword>
<keyword evidence="2" id="KW-0472">Membrane</keyword>
<evidence type="ECO:0000256" key="2">
    <source>
        <dbReference type="SAM" id="Phobius"/>
    </source>
</evidence>
<evidence type="ECO:0000256" key="1">
    <source>
        <dbReference type="SAM" id="MobiDB-lite"/>
    </source>
</evidence>
<evidence type="ECO:0000313" key="3">
    <source>
        <dbReference type="EMBL" id="KAK7946666.1"/>
    </source>
</evidence>
<proteinExistence type="predicted"/>
<evidence type="ECO:0000313" key="4">
    <source>
        <dbReference type="Proteomes" id="UP001391051"/>
    </source>
</evidence>
<dbReference type="RefSeq" id="XP_066696700.1">
    <property type="nucleotide sequence ID" value="XM_066847209.1"/>
</dbReference>
<dbReference type="EMBL" id="JAQQWE010000007">
    <property type="protein sequence ID" value="KAK7946666.1"/>
    <property type="molecule type" value="Genomic_DNA"/>
</dbReference>
<organism evidence="3 4">
    <name type="scientific">Apiospora aurea</name>
    <dbReference type="NCBI Taxonomy" id="335848"/>
    <lineage>
        <taxon>Eukaryota</taxon>
        <taxon>Fungi</taxon>
        <taxon>Dikarya</taxon>
        <taxon>Ascomycota</taxon>
        <taxon>Pezizomycotina</taxon>
        <taxon>Sordariomycetes</taxon>
        <taxon>Xylariomycetidae</taxon>
        <taxon>Amphisphaeriales</taxon>
        <taxon>Apiosporaceae</taxon>
        <taxon>Apiospora</taxon>
    </lineage>
</organism>
<comment type="caution">
    <text evidence="3">The sequence shown here is derived from an EMBL/GenBank/DDBJ whole genome shotgun (WGS) entry which is preliminary data.</text>
</comment>
<feature type="compositionally biased region" description="Basic and acidic residues" evidence="1">
    <location>
        <begin position="66"/>
        <end position="77"/>
    </location>
</feature>
<feature type="transmembrane region" description="Helical" evidence="2">
    <location>
        <begin position="40"/>
        <end position="60"/>
    </location>
</feature>
<dbReference type="GeneID" id="92080271"/>
<feature type="region of interest" description="Disordered" evidence="1">
    <location>
        <begin position="65"/>
        <end position="92"/>
    </location>
</feature>